<reference evidence="3 4" key="1">
    <citation type="journal article" date="2020" name="Microorganisms">
        <title>Osmotic Adaptation and Compatible Solute Biosynthesis of Phototrophic Bacteria as Revealed from Genome Analyses.</title>
        <authorList>
            <person name="Imhoff J.F."/>
            <person name="Rahn T."/>
            <person name="Kunzel S."/>
            <person name="Keller A."/>
            <person name="Neulinger S.C."/>
        </authorList>
    </citation>
    <scope>NUCLEOTIDE SEQUENCE [LARGE SCALE GENOMIC DNA]</scope>
    <source>
        <strain evidence="3 4">DSM 6210</strain>
    </source>
</reference>
<name>A0ABS1CDB3_9GAMM</name>
<accession>A0ABS1CDB3</accession>
<evidence type="ECO:0000259" key="2">
    <source>
        <dbReference type="Pfam" id="PF04071"/>
    </source>
</evidence>
<feature type="domain" description="Cysteine-rich small" evidence="2">
    <location>
        <begin position="15"/>
        <end position="76"/>
    </location>
</feature>
<sequence>MQPKDTTNNEAFKGFTNHECPFLPCHPGVKREFNCLFCYCPLIAYECPGPYEVFTDANGVRRKDCSACTLPHDGYQASWAFIQKWLAKPVVWDGHEQSPRYLPKERPAADGTAASENDERASTDPKPETPDKN</sequence>
<evidence type="ECO:0000256" key="1">
    <source>
        <dbReference type="SAM" id="MobiDB-lite"/>
    </source>
</evidence>
<organism evidence="3 4">
    <name type="scientific">Thiohalocapsa halophila</name>
    <dbReference type="NCBI Taxonomy" id="69359"/>
    <lineage>
        <taxon>Bacteria</taxon>
        <taxon>Pseudomonadati</taxon>
        <taxon>Pseudomonadota</taxon>
        <taxon>Gammaproteobacteria</taxon>
        <taxon>Chromatiales</taxon>
        <taxon>Chromatiaceae</taxon>
        <taxon>Thiohalocapsa</taxon>
    </lineage>
</organism>
<evidence type="ECO:0000313" key="4">
    <source>
        <dbReference type="Proteomes" id="UP000748752"/>
    </source>
</evidence>
<protein>
    <submittedName>
        <fullName evidence="3">Cobalamine-related hypothetical metal-binding protein CrdX</fullName>
    </submittedName>
</protein>
<dbReference type="InterPro" id="IPR007212">
    <property type="entry name" value="Zf-like"/>
</dbReference>
<proteinExistence type="predicted"/>
<feature type="compositionally biased region" description="Basic and acidic residues" evidence="1">
    <location>
        <begin position="117"/>
        <end position="133"/>
    </location>
</feature>
<feature type="compositionally biased region" description="Basic and acidic residues" evidence="1">
    <location>
        <begin position="97"/>
        <end position="108"/>
    </location>
</feature>
<feature type="region of interest" description="Disordered" evidence="1">
    <location>
        <begin position="97"/>
        <end position="133"/>
    </location>
</feature>
<dbReference type="RefSeq" id="WP_200234236.1">
    <property type="nucleotide sequence ID" value="NZ_NRRV01000006.1"/>
</dbReference>
<dbReference type="Proteomes" id="UP000748752">
    <property type="component" value="Unassembled WGS sequence"/>
</dbReference>
<comment type="caution">
    <text evidence="3">The sequence shown here is derived from an EMBL/GenBank/DDBJ whole genome shotgun (WGS) entry which is preliminary data.</text>
</comment>
<evidence type="ECO:0000313" key="3">
    <source>
        <dbReference type="EMBL" id="MBK1629885.1"/>
    </source>
</evidence>
<dbReference type="EMBL" id="NRRV01000006">
    <property type="protein sequence ID" value="MBK1629885.1"/>
    <property type="molecule type" value="Genomic_DNA"/>
</dbReference>
<dbReference type="Pfam" id="PF04071">
    <property type="entry name" value="zf-like"/>
    <property type="match status" value="1"/>
</dbReference>
<keyword evidence="4" id="KW-1185">Reference proteome</keyword>
<gene>
    <name evidence="3" type="ORF">CKO31_03835</name>
</gene>